<name>A0A6N8L1W3_9SPHI</name>
<accession>A0A6N8L1W3</accession>
<organism evidence="1 2">
    <name type="scientific">Sphingobacterium humi</name>
    <dbReference type="NCBI Taxonomy" id="1796905"/>
    <lineage>
        <taxon>Bacteria</taxon>
        <taxon>Pseudomonadati</taxon>
        <taxon>Bacteroidota</taxon>
        <taxon>Sphingobacteriia</taxon>
        <taxon>Sphingobacteriales</taxon>
        <taxon>Sphingobacteriaceae</taxon>
        <taxon>Sphingobacterium</taxon>
    </lineage>
</organism>
<evidence type="ECO:0000313" key="1">
    <source>
        <dbReference type="EMBL" id="MVZ63713.1"/>
    </source>
</evidence>
<comment type="caution">
    <text evidence="1">The sequence shown here is derived from an EMBL/GenBank/DDBJ whole genome shotgun (WGS) entry which is preliminary data.</text>
</comment>
<proteinExistence type="predicted"/>
<dbReference type="EMBL" id="WSQA01000015">
    <property type="protein sequence ID" value="MVZ63713.1"/>
    <property type="molecule type" value="Genomic_DNA"/>
</dbReference>
<reference evidence="1 2" key="1">
    <citation type="submission" date="2019-12" db="EMBL/GenBank/DDBJ databases">
        <authorList>
            <person name="Dong K."/>
        </authorList>
    </citation>
    <scope>NUCLEOTIDE SEQUENCE [LARGE SCALE GENOMIC DNA]</scope>
    <source>
        <strain evidence="1 2">JCM 31225</strain>
    </source>
</reference>
<dbReference type="Proteomes" id="UP000435036">
    <property type="component" value="Unassembled WGS sequence"/>
</dbReference>
<protein>
    <submittedName>
        <fullName evidence="1">Uncharacterized protein</fullName>
    </submittedName>
</protein>
<keyword evidence="2" id="KW-1185">Reference proteome</keyword>
<dbReference type="AlphaFoldDB" id="A0A6N8L1W3"/>
<dbReference type="OrthoDB" id="712282at2"/>
<gene>
    <name evidence="1" type="ORF">GQF63_16930</name>
</gene>
<sequence length="81" mass="9505">MLNNQLLDNERVLAGLRSLNQRYSYYLEDEGKWLDGGFEILVAPDNQAEDPQFAPLHVKKEIFMMLPVEIREEIQKLIEVE</sequence>
<dbReference type="RefSeq" id="WP_160370431.1">
    <property type="nucleotide sequence ID" value="NZ_WSQA01000015.1"/>
</dbReference>
<evidence type="ECO:0000313" key="2">
    <source>
        <dbReference type="Proteomes" id="UP000435036"/>
    </source>
</evidence>